<dbReference type="GO" id="GO:0009574">
    <property type="term" value="C:preprophase band"/>
    <property type="evidence" value="ECO:0007669"/>
    <property type="project" value="TreeGrafter"/>
</dbReference>
<dbReference type="GO" id="GO:2000694">
    <property type="term" value="P:regulation of phragmoplast microtubule organization"/>
    <property type="evidence" value="ECO:0007669"/>
    <property type="project" value="InterPro"/>
</dbReference>
<evidence type="ECO:0000256" key="1">
    <source>
        <dbReference type="SAM" id="MobiDB-lite"/>
    </source>
</evidence>
<protein>
    <submittedName>
        <fullName evidence="2">Uncharacterized protein</fullName>
    </submittedName>
</protein>
<evidence type="ECO:0000313" key="2">
    <source>
        <dbReference type="EMBL" id="KAH6820139.1"/>
    </source>
</evidence>
<keyword evidence="3" id="KW-1185">Reference proteome</keyword>
<feature type="region of interest" description="Disordered" evidence="1">
    <location>
        <begin position="49"/>
        <end position="84"/>
    </location>
</feature>
<gene>
    <name evidence="2" type="ORF">C2S53_017440</name>
</gene>
<dbReference type="GO" id="GO:0000911">
    <property type="term" value="P:cytokinesis by cell plate formation"/>
    <property type="evidence" value="ECO:0007669"/>
    <property type="project" value="TreeGrafter"/>
</dbReference>
<dbReference type="PANTHER" id="PTHR35728:SF1">
    <property type="entry name" value="MICROTUBULE-BINDING PROTEIN TANGLED-RELATED"/>
    <property type="match status" value="1"/>
</dbReference>
<dbReference type="PANTHER" id="PTHR35728">
    <property type="entry name" value="MICROTUBULE-BINDING PROTEIN TANGLED-RELATED"/>
    <property type="match status" value="1"/>
</dbReference>
<reference evidence="2 3" key="1">
    <citation type="journal article" date="2021" name="Nat. Commun.">
        <title>Incipient diploidization of the medicinal plant Perilla within 10,000 years.</title>
        <authorList>
            <person name="Zhang Y."/>
            <person name="Shen Q."/>
            <person name="Leng L."/>
            <person name="Zhang D."/>
            <person name="Chen S."/>
            <person name="Shi Y."/>
            <person name="Ning Z."/>
            <person name="Chen S."/>
        </authorList>
    </citation>
    <scope>NUCLEOTIDE SEQUENCE [LARGE SCALE GENOMIC DNA]</scope>
    <source>
        <strain evidence="3">cv. PC099</strain>
    </source>
</reference>
<proteinExistence type="predicted"/>
<comment type="caution">
    <text evidence="2">The sequence shown here is derived from an EMBL/GenBank/DDBJ whole genome shotgun (WGS) entry which is preliminary data.</text>
</comment>
<accession>A0AAD4IRF7</accession>
<dbReference type="GO" id="GO:0008017">
    <property type="term" value="F:microtubule binding"/>
    <property type="evidence" value="ECO:0007669"/>
    <property type="project" value="InterPro"/>
</dbReference>
<dbReference type="InterPro" id="IPR044709">
    <property type="entry name" value="TAN1"/>
</dbReference>
<name>A0AAD4IRF7_PERFH</name>
<dbReference type="GO" id="GO:0005875">
    <property type="term" value="C:microtubule associated complex"/>
    <property type="evidence" value="ECO:0007669"/>
    <property type="project" value="TreeGrafter"/>
</dbReference>
<evidence type="ECO:0000313" key="3">
    <source>
        <dbReference type="Proteomes" id="UP001190926"/>
    </source>
</evidence>
<organism evidence="2 3">
    <name type="scientific">Perilla frutescens var. hirtella</name>
    <name type="common">Perilla citriodora</name>
    <name type="synonym">Perilla setoyensis</name>
    <dbReference type="NCBI Taxonomy" id="608512"/>
    <lineage>
        <taxon>Eukaryota</taxon>
        <taxon>Viridiplantae</taxon>
        <taxon>Streptophyta</taxon>
        <taxon>Embryophyta</taxon>
        <taxon>Tracheophyta</taxon>
        <taxon>Spermatophyta</taxon>
        <taxon>Magnoliopsida</taxon>
        <taxon>eudicotyledons</taxon>
        <taxon>Gunneridae</taxon>
        <taxon>Pentapetalae</taxon>
        <taxon>asterids</taxon>
        <taxon>lamiids</taxon>
        <taxon>Lamiales</taxon>
        <taxon>Lamiaceae</taxon>
        <taxon>Nepetoideae</taxon>
        <taxon>Elsholtzieae</taxon>
        <taxon>Perilla</taxon>
    </lineage>
</organism>
<dbReference type="AlphaFoldDB" id="A0AAD4IRF7"/>
<dbReference type="EMBL" id="SDAM02004710">
    <property type="protein sequence ID" value="KAH6820139.1"/>
    <property type="molecule type" value="Genomic_DNA"/>
</dbReference>
<sequence>MVARSPPKQLREMVDPTLLRETVKKVDKCMVRLQELQYTVAGCRKLISPTKQQSLKIKNGNPPRRMSPSGKLPPNTDSDTGSNAEAVIFAVKAG</sequence>
<dbReference type="Proteomes" id="UP001190926">
    <property type="component" value="Unassembled WGS sequence"/>
</dbReference>